<evidence type="ECO:0000256" key="1">
    <source>
        <dbReference type="SAM" id="MobiDB-lite"/>
    </source>
</evidence>
<proteinExistence type="predicted"/>
<keyword evidence="2" id="KW-0946">Virion</keyword>
<reference evidence="2" key="2">
    <citation type="journal article" date="2015" name="Gigascience">
        <title>Reconstructing a comprehensive transcriptome assembly of a white-pupal translocated strain of the pest fruit fly Bactrocera cucurbitae.</title>
        <authorList>
            <person name="Sim S.B."/>
            <person name="Calla B."/>
            <person name="Hall B."/>
            <person name="DeRego T."/>
            <person name="Geib S.M."/>
        </authorList>
    </citation>
    <scope>NUCLEOTIDE SEQUENCE</scope>
</reference>
<name>A0A0A1XGM7_ZEUCU</name>
<accession>A0A0A1XGM7</accession>
<dbReference type="AlphaFoldDB" id="A0A0A1XGM7"/>
<sequence length="171" mass="19118">MNDHLRRRHPSSHSVEKTSSAIVERAPAVSDLDIPSCSSTQRDVNLTVETIESEISSASLVPPVNVETTSSSTIPSRNVSDGGPLKRRAMQTKLFVTSTRSELSETEKRSIDEYLIKMVTRDMQPLSIVKNEGLCIQSQTENFFPTQCCLQNITIHGKSFMPFCKIFHTFL</sequence>
<gene>
    <name evidence="2" type="primary">S_4</name>
    <name evidence="2" type="ORF">g.48680</name>
</gene>
<protein>
    <submittedName>
        <fullName evidence="2">Large envelope protein</fullName>
    </submittedName>
</protein>
<dbReference type="EMBL" id="GBXI01004639">
    <property type="protein sequence ID" value="JAD09653.1"/>
    <property type="molecule type" value="Transcribed_RNA"/>
</dbReference>
<reference evidence="2" key="1">
    <citation type="submission" date="2014-11" db="EMBL/GenBank/DDBJ databases">
        <authorList>
            <person name="Geib S."/>
        </authorList>
    </citation>
    <scope>NUCLEOTIDE SEQUENCE</scope>
</reference>
<keyword evidence="2" id="KW-0261">Viral envelope protein</keyword>
<feature type="region of interest" description="Disordered" evidence="1">
    <location>
        <begin position="1"/>
        <end position="27"/>
    </location>
</feature>
<feature type="compositionally biased region" description="Basic residues" evidence="1">
    <location>
        <begin position="1"/>
        <end position="11"/>
    </location>
</feature>
<dbReference type="SUPFAM" id="SSF140996">
    <property type="entry name" value="Hermes dimerisation domain"/>
    <property type="match status" value="1"/>
</dbReference>
<evidence type="ECO:0000313" key="2">
    <source>
        <dbReference type="EMBL" id="JAD09653.1"/>
    </source>
</evidence>
<organism evidence="2">
    <name type="scientific">Zeugodacus cucurbitae</name>
    <name type="common">Melon fruit fly</name>
    <name type="synonym">Bactrocera cucurbitae</name>
    <dbReference type="NCBI Taxonomy" id="28588"/>
    <lineage>
        <taxon>Eukaryota</taxon>
        <taxon>Metazoa</taxon>
        <taxon>Ecdysozoa</taxon>
        <taxon>Arthropoda</taxon>
        <taxon>Hexapoda</taxon>
        <taxon>Insecta</taxon>
        <taxon>Pterygota</taxon>
        <taxon>Neoptera</taxon>
        <taxon>Endopterygota</taxon>
        <taxon>Diptera</taxon>
        <taxon>Brachycera</taxon>
        <taxon>Muscomorpha</taxon>
        <taxon>Tephritoidea</taxon>
        <taxon>Tephritidae</taxon>
        <taxon>Zeugodacus</taxon>
        <taxon>Zeugodacus</taxon>
    </lineage>
</organism>